<feature type="transmembrane region" description="Helical" evidence="2">
    <location>
        <begin position="39"/>
        <end position="57"/>
    </location>
</feature>
<organism evidence="4">
    <name type="scientific">Candidatus Enterococcus clewellii</name>
    <dbReference type="NCBI Taxonomy" id="1834193"/>
    <lineage>
        <taxon>Bacteria</taxon>
        <taxon>Bacillati</taxon>
        <taxon>Bacillota</taxon>
        <taxon>Bacilli</taxon>
        <taxon>Lactobacillales</taxon>
        <taxon>Enterococcaceae</taxon>
        <taxon>Enterococcus</taxon>
    </lineage>
</organism>
<keyword evidence="2" id="KW-0812">Transmembrane</keyword>
<reference evidence="5" key="3">
    <citation type="submission" date="2024-03" db="EMBL/GenBank/DDBJ databases">
        <title>The Genome Sequence of Enterococcus sp. DIV0242b.</title>
        <authorList>
            <consortium name="The Broad Institute Genomics Platform"/>
            <consortium name="The Broad Institute Microbial Omics Core"/>
            <consortium name="The Broad Institute Genomic Center for Infectious Diseases"/>
            <person name="Earl A."/>
            <person name="Manson A."/>
            <person name="Gilmore M."/>
            <person name="Schwartman J."/>
            <person name="Shea T."/>
            <person name="Abouelleil A."/>
            <person name="Cao P."/>
            <person name="Chapman S."/>
            <person name="Cusick C."/>
            <person name="Young S."/>
            <person name="Neafsey D."/>
            <person name="Nusbaum C."/>
            <person name="Birren B."/>
        </authorList>
    </citation>
    <scope>NUCLEOTIDE SEQUENCE</scope>
    <source>
        <strain evidence="5">9E7_DIV0242</strain>
    </source>
</reference>
<dbReference type="Proteomes" id="UP000195141">
    <property type="component" value="Chromosome"/>
</dbReference>
<dbReference type="EMBL" id="NGMM01000005">
    <property type="protein sequence ID" value="OTP13645.1"/>
    <property type="molecule type" value="Genomic_DNA"/>
</dbReference>
<protein>
    <recommendedName>
        <fullName evidence="3">Peptidase M56 domain-containing protein</fullName>
    </recommendedName>
</protein>
<evidence type="ECO:0000256" key="2">
    <source>
        <dbReference type="SAM" id="Phobius"/>
    </source>
</evidence>
<feature type="transmembrane region" description="Helical" evidence="2">
    <location>
        <begin position="112"/>
        <end position="130"/>
    </location>
</feature>
<feature type="domain" description="Peptidase M56" evidence="3">
    <location>
        <begin position="10"/>
        <end position="303"/>
    </location>
</feature>
<dbReference type="AlphaFoldDB" id="A0A242K3S0"/>
<dbReference type="InterPro" id="IPR008756">
    <property type="entry name" value="Peptidase_M56"/>
</dbReference>
<dbReference type="PANTHER" id="PTHR34978">
    <property type="entry name" value="POSSIBLE SENSOR-TRANSDUCER PROTEIN BLAR"/>
    <property type="match status" value="1"/>
</dbReference>
<accession>A0A242K3S0</accession>
<evidence type="ECO:0000313" key="5">
    <source>
        <dbReference type="EMBL" id="WYJ89967.1"/>
    </source>
</evidence>
<feature type="transmembrane region" description="Helical" evidence="2">
    <location>
        <begin position="6"/>
        <end position="27"/>
    </location>
</feature>
<dbReference type="EMBL" id="CP147247">
    <property type="protein sequence ID" value="WYJ89967.1"/>
    <property type="molecule type" value="Genomic_DNA"/>
</dbReference>
<sequence length="368" mass="42510">MTIEQFLNLLFSLSLSGSIIFCVWKAFSCLFQKLFTKRVHYYLLLIVLLRFLLPITAEYSLISTLYPAIESTSFYEMIFGIGNSASPIIVGENVVIGDNVVMGSVRTPIDRYIFYFWLIVAFFLIVQKITKYQSFIKYIKADWTPVDDPEILDILSTICEEKKITRPIELYTTSLISSPLLLGVAKSSIVLPHVNLTSRQLSHILSHELTHYKSKDLLYKWLMQLILCLHWFNPLIYFINRTLNRECEYACDEASTRFMTKEERYQYGMTLIEMTKHSGTYKEKTAAITLYENVNEIQTRLKVMLDSQKLRTQSSLLVALATILLIGCSLFTGAYDVFPRKQAESYPNSSQETPSSSQKTPGRQFYYK</sequence>
<feature type="transmembrane region" description="Helical" evidence="2">
    <location>
        <begin position="316"/>
        <end position="338"/>
    </location>
</feature>
<name>A0A242K3S0_9ENTE</name>
<reference evidence="5" key="2">
    <citation type="submission" date="2017-05" db="EMBL/GenBank/DDBJ databases">
        <authorList>
            <consortium name="The Broad Institute Genomics Platform"/>
            <consortium name="The Broad Institute Genomic Center for Infectious Diseases"/>
            <person name="Earl A."/>
            <person name="Manson A."/>
            <person name="Schwartman J."/>
            <person name="Gilmore M."/>
            <person name="Abouelleil A."/>
            <person name="Cao P."/>
            <person name="Chapman S."/>
            <person name="Cusick C."/>
            <person name="Shea T."/>
            <person name="Young S."/>
            <person name="Neafsey D."/>
            <person name="Nusbaum C."/>
            <person name="Birren B."/>
        </authorList>
    </citation>
    <scope>NUCLEOTIDE SEQUENCE</scope>
    <source>
        <strain evidence="5">9E7_DIV0242</strain>
    </source>
</reference>
<reference evidence="4" key="1">
    <citation type="submission" date="2017-05" db="EMBL/GenBank/DDBJ databases">
        <title>The Genome Sequence of Enterococcus sp. 9E7_DIV0242.</title>
        <authorList>
            <consortium name="The Broad Institute Genomics Platform"/>
            <consortium name="The Broad Institute Genomic Center for Infectious Diseases"/>
            <person name="Earl A."/>
            <person name="Manson A."/>
            <person name="Schwartman J."/>
            <person name="Gilmore M."/>
            <person name="Abouelleil A."/>
            <person name="Cao P."/>
            <person name="Chapman S."/>
            <person name="Cusick C."/>
            <person name="Shea T."/>
            <person name="Young S."/>
            <person name="Neafsey D."/>
            <person name="Nusbaum C."/>
            <person name="Birren B."/>
        </authorList>
    </citation>
    <scope>NUCLEOTIDE SEQUENCE [LARGE SCALE GENOMIC DNA]</scope>
    <source>
        <strain evidence="4">9E7_DIV0242</strain>
    </source>
</reference>
<dbReference type="InterPro" id="IPR052173">
    <property type="entry name" value="Beta-lactam_resp_regulator"/>
</dbReference>
<dbReference type="RefSeq" id="WP_170924845.1">
    <property type="nucleotide sequence ID" value="NZ_CP147247.1"/>
</dbReference>
<evidence type="ECO:0000259" key="3">
    <source>
        <dbReference type="Pfam" id="PF05569"/>
    </source>
</evidence>
<gene>
    <name evidence="5" type="ORF">A5888_001695</name>
    <name evidence="4" type="ORF">A5888_003123</name>
</gene>
<keyword evidence="2" id="KW-1133">Transmembrane helix</keyword>
<evidence type="ECO:0000313" key="6">
    <source>
        <dbReference type="Proteomes" id="UP000195141"/>
    </source>
</evidence>
<evidence type="ECO:0000256" key="1">
    <source>
        <dbReference type="SAM" id="MobiDB-lite"/>
    </source>
</evidence>
<keyword evidence="6" id="KW-1185">Reference proteome</keyword>
<feature type="transmembrane region" description="Helical" evidence="2">
    <location>
        <begin position="221"/>
        <end position="239"/>
    </location>
</feature>
<dbReference type="PANTHER" id="PTHR34978:SF3">
    <property type="entry name" value="SLR0241 PROTEIN"/>
    <property type="match status" value="1"/>
</dbReference>
<dbReference type="Pfam" id="PF05569">
    <property type="entry name" value="Peptidase_M56"/>
    <property type="match status" value="1"/>
</dbReference>
<evidence type="ECO:0000313" key="4">
    <source>
        <dbReference type="EMBL" id="OTP13645.1"/>
    </source>
</evidence>
<keyword evidence="2" id="KW-0472">Membrane</keyword>
<proteinExistence type="predicted"/>
<feature type="region of interest" description="Disordered" evidence="1">
    <location>
        <begin position="343"/>
        <end position="368"/>
    </location>
</feature>
<dbReference type="CDD" id="cd07341">
    <property type="entry name" value="M56_BlaR1_MecR1_like"/>
    <property type="match status" value="1"/>
</dbReference>
<feature type="compositionally biased region" description="Polar residues" evidence="1">
    <location>
        <begin position="345"/>
        <end position="361"/>
    </location>
</feature>